<keyword evidence="11" id="KW-1185">Reference proteome</keyword>
<comment type="similarity">
    <text evidence="2">Belongs to the BCCT transporter (TC 2.A.15) family.</text>
</comment>
<keyword evidence="5 9" id="KW-0812">Transmembrane</keyword>
<feature type="transmembrane region" description="Helical" evidence="9">
    <location>
        <begin position="330"/>
        <end position="352"/>
    </location>
</feature>
<feature type="transmembrane region" description="Helical" evidence="9">
    <location>
        <begin position="494"/>
        <end position="514"/>
    </location>
</feature>
<comment type="subcellular location">
    <subcellularLocation>
        <location evidence="1">Cell membrane</location>
        <topology evidence="1">Multi-pass membrane protein</topology>
    </subcellularLocation>
</comment>
<dbReference type="Proteomes" id="UP000675409">
    <property type="component" value="Unassembled WGS sequence"/>
</dbReference>
<organism evidence="10 11">
    <name type="scientific">Myceligenerans indicum</name>
    <dbReference type="NCBI Taxonomy" id="2593663"/>
    <lineage>
        <taxon>Bacteria</taxon>
        <taxon>Bacillati</taxon>
        <taxon>Actinomycetota</taxon>
        <taxon>Actinomycetes</taxon>
        <taxon>Micrococcales</taxon>
        <taxon>Promicromonosporaceae</taxon>
        <taxon>Myceligenerans</taxon>
    </lineage>
</organism>
<feature type="transmembrane region" description="Helical" evidence="9">
    <location>
        <begin position="279"/>
        <end position="299"/>
    </location>
</feature>
<proteinExistence type="inferred from homology"/>
<dbReference type="NCBIfam" id="TIGR00842">
    <property type="entry name" value="bcct"/>
    <property type="match status" value="1"/>
</dbReference>
<feature type="compositionally biased region" description="Polar residues" evidence="8">
    <location>
        <begin position="1"/>
        <end position="12"/>
    </location>
</feature>
<name>A0ABS1LEU3_9MICO</name>
<feature type="compositionally biased region" description="Gly residues" evidence="8">
    <location>
        <begin position="705"/>
        <end position="714"/>
    </location>
</feature>
<dbReference type="RefSeq" id="WP_201844621.1">
    <property type="nucleotide sequence ID" value="NZ_JABBYC010000001.1"/>
</dbReference>
<dbReference type="Pfam" id="PF02028">
    <property type="entry name" value="BCCT"/>
    <property type="match status" value="1"/>
</dbReference>
<feature type="transmembrane region" description="Helical" evidence="9">
    <location>
        <begin position="108"/>
        <end position="129"/>
    </location>
</feature>
<evidence type="ECO:0000256" key="7">
    <source>
        <dbReference type="ARBA" id="ARBA00023136"/>
    </source>
</evidence>
<evidence type="ECO:0000256" key="5">
    <source>
        <dbReference type="ARBA" id="ARBA00022692"/>
    </source>
</evidence>
<feature type="transmembrane region" description="Helical" evidence="9">
    <location>
        <begin position="157"/>
        <end position="180"/>
    </location>
</feature>
<feature type="transmembrane region" description="Helical" evidence="9">
    <location>
        <begin position="364"/>
        <end position="384"/>
    </location>
</feature>
<feature type="transmembrane region" description="Helical" evidence="9">
    <location>
        <begin position="69"/>
        <end position="88"/>
    </location>
</feature>
<feature type="transmembrane region" description="Helical" evidence="9">
    <location>
        <begin position="425"/>
        <end position="449"/>
    </location>
</feature>
<protein>
    <submittedName>
        <fullName evidence="10">Choline BCCT transporter BetT</fullName>
    </submittedName>
</protein>
<evidence type="ECO:0000256" key="6">
    <source>
        <dbReference type="ARBA" id="ARBA00022989"/>
    </source>
</evidence>
<keyword evidence="3" id="KW-0813">Transport</keyword>
<gene>
    <name evidence="10" type="primary">betT</name>
    <name evidence="10" type="ORF">HGK34_00585</name>
</gene>
<keyword evidence="4" id="KW-1003">Cell membrane</keyword>
<dbReference type="PANTHER" id="PTHR30047:SF7">
    <property type="entry name" value="HIGH-AFFINITY CHOLINE TRANSPORT PROTEIN"/>
    <property type="match status" value="1"/>
</dbReference>
<evidence type="ECO:0000256" key="3">
    <source>
        <dbReference type="ARBA" id="ARBA00022448"/>
    </source>
</evidence>
<dbReference type="NCBIfam" id="NF007399">
    <property type="entry name" value="PRK09928.1"/>
    <property type="match status" value="1"/>
</dbReference>
<evidence type="ECO:0000256" key="1">
    <source>
        <dbReference type="ARBA" id="ARBA00004651"/>
    </source>
</evidence>
<dbReference type="EMBL" id="JABBYC010000001">
    <property type="protein sequence ID" value="MBL0884790.1"/>
    <property type="molecule type" value="Genomic_DNA"/>
</dbReference>
<evidence type="ECO:0000256" key="4">
    <source>
        <dbReference type="ARBA" id="ARBA00022475"/>
    </source>
</evidence>
<sequence>MSTADGTAVSTDRSPRIAPAGTRPKVVNRTVFVGSAAIILAVALSAIIAPVRAEETIGVAVGWISDGFGWYYFLVAAVFLVFVILVGVSRMGRVRLGPEQSKPQFNLFTWAAMLFAAGIGTDLMFYSVAEPASQYYFPPAGQGESVEAARQAVVWTLFHYGIIGWAMYALMGMALAYFAYRRNMPLSIRSVLHPLFGDRVWGKLGDAVDIAAVIGTIFGLATTLGIGVEMLNRGLFELWGVPEGTGAQLGLLVLAVVIATLSVVSGVARGLRRLSELNVVLAIVLIVWVLVAGKTPFLLNGLVMNLGDYVSRLPGMTLDTYAFEAPTEWMGWWTLFFWAWWVAWAPFVGLFLARISRGRTIRQFVVGTLTIPFAFVLLWVSVFGNSALDLMRNGGAAGAAFGENAVNDPASGIYALLEQFPAAPLTIGIAVLTGLLFYVTSADSGALVLSNFTSRLHRAGDDGPAWLRVFWAAATGLLTMGMLLAGGITTLQSGTIIMGLPFSFVMVAVMLGLYKVLRTEGHKTDTLRTSLPASLSDRTHSDGVAGHSWKLRLQRMLSFPSPAQSRRFVEYVCRPALTEVVAELTKQDATASVAESGQVAGVPCLTLTVEHGDDEPFTYRLFPVEAPTPVFASGRPVGEDYYVRIEVHLTEGTQGYDVTGYTTEQLIADVLDQYERHLIYLQSVRQASGDGATEPVLVPARQDGHGTGPLPGDS</sequence>
<evidence type="ECO:0000256" key="8">
    <source>
        <dbReference type="SAM" id="MobiDB-lite"/>
    </source>
</evidence>
<feature type="transmembrane region" description="Helical" evidence="9">
    <location>
        <begin position="248"/>
        <end position="267"/>
    </location>
</feature>
<keyword evidence="7 9" id="KW-0472">Membrane</keyword>
<accession>A0ABS1LEU3</accession>
<keyword evidence="6 9" id="KW-1133">Transmembrane helix</keyword>
<evidence type="ECO:0000256" key="2">
    <source>
        <dbReference type="ARBA" id="ARBA00005658"/>
    </source>
</evidence>
<evidence type="ECO:0000313" key="10">
    <source>
        <dbReference type="EMBL" id="MBL0884790.1"/>
    </source>
</evidence>
<feature type="region of interest" description="Disordered" evidence="8">
    <location>
        <begin position="691"/>
        <end position="714"/>
    </location>
</feature>
<reference evidence="10 11" key="1">
    <citation type="journal article" date="2021" name="Arch. Microbiol.">
        <title>Myceligenerans indicum sp. nov., an actinobacterium isolated from mangrove sediment of Sundarbans, India.</title>
        <authorList>
            <person name="Asha K."/>
            <person name="Bhadury P."/>
        </authorList>
    </citation>
    <scope>NUCLEOTIDE SEQUENCE [LARGE SCALE GENOMIC DNA]</scope>
    <source>
        <strain evidence="10 11">I2</strain>
    </source>
</reference>
<comment type="caution">
    <text evidence="10">The sequence shown here is derived from an EMBL/GenBank/DDBJ whole genome shotgun (WGS) entry which is preliminary data.</text>
</comment>
<feature type="transmembrane region" description="Helical" evidence="9">
    <location>
        <begin position="469"/>
        <end position="488"/>
    </location>
</feature>
<evidence type="ECO:0000256" key="9">
    <source>
        <dbReference type="SAM" id="Phobius"/>
    </source>
</evidence>
<feature type="region of interest" description="Disordered" evidence="8">
    <location>
        <begin position="1"/>
        <end position="21"/>
    </location>
</feature>
<dbReference type="PANTHER" id="PTHR30047">
    <property type="entry name" value="HIGH-AFFINITY CHOLINE TRANSPORT PROTEIN-RELATED"/>
    <property type="match status" value="1"/>
</dbReference>
<evidence type="ECO:0000313" key="11">
    <source>
        <dbReference type="Proteomes" id="UP000675409"/>
    </source>
</evidence>
<feature type="transmembrane region" description="Helical" evidence="9">
    <location>
        <begin position="207"/>
        <end position="228"/>
    </location>
</feature>
<feature type="transmembrane region" description="Helical" evidence="9">
    <location>
        <begin position="31"/>
        <end position="49"/>
    </location>
</feature>
<dbReference type="InterPro" id="IPR000060">
    <property type="entry name" value="BCCT_transptr"/>
</dbReference>